<dbReference type="Pfam" id="PF04362">
    <property type="entry name" value="Iron_traffic"/>
    <property type="match status" value="1"/>
</dbReference>
<dbReference type="PANTHER" id="PTHR36965">
    <property type="entry name" value="FE(2+)-TRAFFICKING PROTEIN-RELATED"/>
    <property type="match status" value="1"/>
</dbReference>
<dbReference type="GO" id="GO:0005829">
    <property type="term" value="C:cytosol"/>
    <property type="evidence" value="ECO:0007669"/>
    <property type="project" value="TreeGrafter"/>
</dbReference>
<sequence length="91" mass="10502">MTHTVHCIKLDREAEGLDRPPYPGDLGKRIYDQVSKEAWQEWLRHQTMLINENRLSPIDPKARKFLETQMEEYFFGEGAEPPSGFTPPSAA</sequence>
<organism evidence="6 7">
    <name type="scientific">Imhoffiella purpurea</name>
    <dbReference type="NCBI Taxonomy" id="1249627"/>
    <lineage>
        <taxon>Bacteria</taxon>
        <taxon>Pseudomonadati</taxon>
        <taxon>Pseudomonadota</taxon>
        <taxon>Gammaproteobacteria</taxon>
        <taxon>Chromatiales</taxon>
        <taxon>Chromatiaceae</taxon>
        <taxon>Imhoffiella</taxon>
    </lineage>
</organism>
<dbReference type="GO" id="GO:0034599">
    <property type="term" value="P:cellular response to oxidative stress"/>
    <property type="evidence" value="ECO:0007669"/>
    <property type="project" value="TreeGrafter"/>
</dbReference>
<dbReference type="EMBL" id="AONC01000077">
    <property type="protein sequence ID" value="EXJ13245.1"/>
    <property type="molecule type" value="Genomic_DNA"/>
</dbReference>
<dbReference type="PATRIC" id="fig|1249627.3.peg.4000"/>
<dbReference type="AlphaFoldDB" id="W9VS56"/>
<accession>W9VS56</accession>
<dbReference type="SUPFAM" id="SSF111148">
    <property type="entry name" value="YggX-like"/>
    <property type="match status" value="1"/>
</dbReference>
<comment type="function">
    <text evidence="2">Could be a mediator in iron transactions between iron acquisition and iron-requiring processes, such as synthesis and/or repair of Fe-S clusters in biosynthetic enzymes. Necessary to maintain high levels of aconitase under oxidative stress.</text>
</comment>
<proteinExistence type="inferred from homology"/>
<keyword evidence="7" id="KW-1185">Reference proteome</keyword>
<gene>
    <name evidence="6" type="ORF">D779_3923</name>
</gene>
<dbReference type="PANTHER" id="PTHR36965:SF1">
    <property type="entry name" value="FE(2+)-TRAFFICKING PROTEIN-RELATED"/>
    <property type="match status" value="1"/>
</dbReference>
<comment type="similarity">
    <text evidence="3 5">Belongs to the Fe(2+)-trafficking protein family.</text>
</comment>
<evidence type="ECO:0000256" key="5">
    <source>
        <dbReference type="HAMAP-Rule" id="MF_00686"/>
    </source>
</evidence>
<dbReference type="FunFam" id="1.10.3880.10:FF:000001">
    <property type="entry name" value="Probable Fe(2+)-trafficking protein"/>
    <property type="match status" value="1"/>
</dbReference>
<protein>
    <recommendedName>
        <fullName evidence="4 5">Probable Fe(2+)-trafficking protein</fullName>
    </recommendedName>
</protein>
<dbReference type="RefSeq" id="WP_043757656.1">
    <property type="nucleotide sequence ID" value="NZ_AONC01000077.1"/>
</dbReference>
<evidence type="ECO:0000313" key="6">
    <source>
        <dbReference type="EMBL" id="EXJ13245.1"/>
    </source>
</evidence>
<comment type="caution">
    <text evidence="6">The sequence shown here is derived from an EMBL/GenBank/DDBJ whole genome shotgun (WGS) entry which is preliminary data.</text>
</comment>
<reference evidence="6 7" key="1">
    <citation type="submission" date="2012-11" db="EMBL/GenBank/DDBJ databases">
        <title>Genome assembly of Thiorhodococcus sp. AK35.</title>
        <authorList>
            <person name="Nupur N."/>
            <person name="Khatri I."/>
            <person name="Subramanian S."/>
            <person name="Pinnaka A."/>
        </authorList>
    </citation>
    <scope>NUCLEOTIDE SEQUENCE [LARGE SCALE GENOMIC DNA]</scope>
    <source>
        <strain evidence="6 7">AK35</strain>
    </source>
</reference>
<dbReference type="STRING" id="1249627.D779_3923"/>
<evidence type="ECO:0000256" key="1">
    <source>
        <dbReference type="ARBA" id="ARBA00023004"/>
    </source>
</evidence>
<evidence type="ECO:0000256" key="4">
    <source>
        <dbReference type="ARBA" id="ARBA00070403"/>
    </source>
</evidence>
<dbReference type="NCBIfam" id="NF003817">
    <property type="entry name" value="PRK05408.1"/>
    <property type="match status" value="1"/>
</dbReference>
<dbReference type="eggNOG" id="COG2924">
    <property type="taxonomic scope" value="Bacteria"/>
</dbReference>
<evidence type="ECO:0000313" key="7">
    <source>
        <dbReference type="Proteomes" id="UP000019460"/>
    </source>
</evidence>
<dbReference type="HAMAP" id="MF_00686">
    <property type="entry name" value="Fe_traffic_YggX"/>
    <property type="match status" value="1"/>
</dbReference>
<keyword evidence="1 5" id="KW-0408">Iron</keyword>
<dbReference type="Gene3D" id="1.10.3880.10">
    <property type="entry name" value="Fe(II) trafficking protein YggX"/>
    <property type="match status" value="1"/>
</dbReference>
<dbReference type="PIRSF" id="PIRSF029827">
    <property type="entry name" value="Fe_traffic_YggX"/>
    <property type="match status" value="1"/>
</dbReference>
<dbReference type="GO" id="GO:0005506">
    <property type="term" value="F:iron ion binding"/>
    <property type="evidence" value="ECO:0007669"/>
    <property type="project" value="UniProtKB-UniRule"/>
</dbReference>
<evidence type="ECO:0000256" key="3">
    <source>
        <dbReference type="ARBA" id="ARBA00061679"/>
    </source>
</evidence>
<dbReference type="Proteomes" id="UP000019460">
    <property type="component" value="Unassembled WGS sequence"/>
</dbReference>
<evidence type="ECO:0000256" key="2">
    <source>
        <dbReference type="ARBA" id="ARBA00053793"/>
    </source>
</evidence>
<dbReference type="OrthoDB" id="9804318at2"/>
<dbReference type="InterPro" id="IPR007457">
    <property type="entry name" value="Fe_traffick_prot_YggX"/>
</dbReference>
<dbReference type="InterPro" id="IPR036766">
    <property type="entry name" value="Fe_traffick_prot_YggX_sf"/>
</dbReference>
<name>W9VS56_9GAMM</name>